<dbReference type="AlphaFoldDB" id="A0A0R3LV25"/>
<name>A0A0R3LV25_9BRAD</name>
<reference evidence="1 2" key="1">
    <citation type="submission" date="2014-03" db="EMBL/GenBank/DDBJ databases">
        <title>Bradyrhizobium valentinum sp. nov., isolated from effective nodules of Lupinus mariae-josephae, a lupine endemic of basic-lime soils in Eastern Spain.</title>
        <authorList>
            <person name="Duran D."/>
            <person name="Rey L."/>
            <person name="Navarro A."/>
            <person name="Busquets A."/>
            <person name="Imperial J."/>
            <person name="Ruiz-Argueso T."/>
        </authorList>
    </citation>
    <scope>NUCLEOTIDE SEQUENCE [LARGE SCALE GENOMIC DNA]</scope>
    <source>
        <strain evidence="1 2">LmjM3</strain>
    </source>
</reference>
<evidence type="ECO:0000313" key="2">
    <source>
        <dbReference type="Proteomes" id="UP000051913"/>
    </source>
</evidence>
<organism evidence="1 2">
    <name type="scientific">Bradyrhizobium valentinum</name>
    <dbReference type="NCBI Taxonomy" id="1518501"/>
    <lineage>
        <taxon>Bacteria</taxon>
        <taxon>Pseudomonadati</taxon>
        <taxon>Pseudomonadota</taxon>
        <taxon>Alphaproteobacteria</taxon>
        <taxon>Hyphomicrobiales</taxon>
        <taxon>Nitrobacteraceae</taxon>
        <taxon>Bradyrhizobium</taxon>
    </lineage>
</organism>
<proteinExistence type="predicted"/>
<gene>
    <name evidence="1" type="ORF">CP49_19865</name>
</gene>
<keyword evidence="2" id="KW-1185">Reference proteome</keyword>
<dbReference type="EMBL" id="LLXX01000076">
    <property type="protein sequence ID" value="KRR08608.1"/>
    <property type="molecule type" value="Genomic_DNA"/>
</dbReference>
<sequence>MAPRRTEAHQRDATCEAFASRRRDRSVDLGRQYSLAHQASARLNMLAERIPPHLSLKARFGA</sequence>
<accession>A0A0R3LV25</accession>
<evidence type="ECO:0000313" key="1">
    <source>
        <dbReference type="EMBL" id="KRR08608.1"/>
    </source>
</evidence>
<comment type="caution">
    <text evidence="1">The sequence shown here is derived from an EMBL/GenBank/DDBJ whole genome shotgun (WGS) entry which is preliminary data.</text>
</comment>
<protein>
    <submittedName>
        <fullName evidence="1">Uncharacterized protein</fullName>
    </submittedName>
</protein>
<dbReference type="Proteomes" id="UP000051913">
    <property type="component" value="Unassembled WGS sequence"/>
</dbReference>